<name>A0A2C5YLL7_9HYPO</name>
<reference evidence="10 11" key="1">
    <citation type="submission" date="2017-06" db="EMBL/GenBank/DDBJ databases">
        <title>Ant-infecting Ophiocordyceps genomes reveal a high diversity of potential behavioral manipulation genes and a possible major role for enterotoxins.</title>
        <authorList>
            <person name="De Bekker C."/>
            <person name="Evans H.C."/>
            <person name="Brachmann A."/>
            <person name="Hughes D.P."/>
        </authorList>
    </citation>
    <scope>NUCLEOTIDE SEQUENCE [LARGE SCALE GENOMIC DNA]</scope>
    <source>
        <strain evidence="10 11">1348a</strain>
    </source>
</reference>
<feature type="binding site" evidence="7">
    <location>
        <position position="85"/>
    </location>
    <ligand>
        <name>ATP</name>
        <dbReference type="ChEBI" id="CHEBI:30616"/>
    </ligand>
</feature>
<dbReference type="InterPro" id="IPR008271">
    <property type="entry name" value="Ser/Thr_kinase_AS"/>
</dbReference>
<gene>
    <name evidence="10" type="ORF">CDD82_596</name>
</gene>
<evidence type="ECO:0000256" key="2">
    <source>
        <dbReference type="ARBA" id="ARBA00022448"/>
    </source>
</evidence>
<evidence type="ECO:0000313" key="10">
    <source>
        <dbReference type="EMBL" id="PHH68390.1"/>
    </source>
</evidence>
<dbReference type="Proteomes" id="UP000224854">
    <property type="component" value="Unassembled WGS sequence"/>
</dbReference>
<dbReference type="InterPro" id="IPR045269">
    <property type="entry name" value="Atg1-like"/>
</dbReference>
<evidence type="ECO:0000256" key="1">
    <source>
        <dbReference type="ARBA" id="ARBA00004623"/>
    </source>
</evidence>
<dbReference type="SUPFAM" id="SSF56112">
    <property type="entry name" value="Protein kinase-like (PK-like)"/>
    <property type="match status" value="1"/>
</dbReference>
<dbReference type="AlphaFoldDB" id="A0A2C5YLL7"/>
<dbReference type="GO" id="GO:0004674">
    <property type="term" value="F:protein serine/threonine kinase activity"/>
    <property type="evidence" value="ECO:0007669"/>
    <property type="project" value="InterPro"/>
</dbReference>
<evidence type="ECO:0000256" key="8">
    <source>
        <dbReference type="SAM" id="MobiDB-lite"/>
    </source>
</evidence>
<dbReference type="SMART" id="SM00220">
    <property type="entry name" value="S_TKc"/>
    <property type="match status" value="1"/>
</dbReference>
<dbReference type="FunFam" id="1.10.510.10:FF:000549">
    <property type="entry name" value="Protein serine/threonine kinase (Ran1), putative"/>
    <property type="match status" value="1"/>
</dbReference>
<dbReference type="InterPro" id="IPR011009">
    <property type="entry name" value="Kinase-like_dom_sf"/>
</dbReference>
<evidence type="ECO:0000256" key="7">
    <source>
        <dbReference type="PROSITE-ProRule" id="PRU10141"/>
    </source>
</evidence>
<dbReference type="PANTHER" id="PTHR24348">
    <property type="entry name" value="SERINE/THREONINE-PROTEIN KINASE UNC-51-RELATED"/>
    <property type="match status" value="1"/>
</dbReference>
<evidence type="ECO:0000256" key="3">
    <source>
        <dbReference type="ARBA" id="ARBA00022741"/>
    </source>
</evidence>
<evidence type="ECO:0000259" key="9">
    <source>
        <dbReference type="PROSITE" id="PS50011"/>
    </source>
</evidence>
<dbReference type="PANTHER" id="PTHR24348:SF68">
    <property type="entry name" value="SERINE_THREONINE-PROTEIN KINASE ATG1C"/>
    <property type="match status" value="1"/>
</dbReference>
<keyword evidence="3 7" id="KW-0547">Nucleotide-binding</keyword>
<evidence type="ECO:0000313" key="11">
    <source>
        <dbReference type="Proteomes" id="UP000224854"/>
    </source>
</evidence>
<dbReference type="PROSITE" id="PS50011">
    <property type="entry name" value="PROTEIN_KINASE_DOM"/>
    <property type="match status" value="1"/>
</dbReference>
<comment type="caution">
    <text evidence="10">The sequence shown here is derived from an EMBL/GenBank/DDBJ whole genome shotgun (WGS) entry which is preliminary data.</text>
</comment>
<sequence>MQHHVPFGYPTPPASPSFDDIKANLDQPMFASRTLQTRCIPPAPEERLGALLEGKLQLSEILGTGAYGVVYAAVDLKTGIRYAVKCLSKFNPDGSPLERRQIAYQQREIRLHYLASTHPNVVSMLKIVDQPDCIYVILEYCPEGDLFLNITELGHYVGKDAVSKKVFLQIVDAVEHCHKLGIYHRDLKPENILVTDNGETVKLADFGLATSEDRSEDYGCGSTFYMSPECLDPCTRKPYYMCAPNDVWSLGVILVNLTCGRNPWKQASFQDSTYRAYARSRDFLKTILPLSDELNDILGRIFHPSPELRITLPELRMRIAACPTFTVPSSASAPSAVRTPPASPPHITEYVCHEDAIIDDYDYDSPLSPASTSSDEGSLVSSGSSIDDSDDEDVMLEQQPQPQDYVPFTYEADDTVNQQPMFHAMDLMPLQYSGPVPPPMVPPQAHQAALECQQAPAAPCHAKPLFPLWEVVKYMQQTPMAHHPVAFPHPQMHFLPTFQGCY</sequence>
<keyword evidence="4 7" id="KW-0067">ATP-binding</keyword>
<protein>
    <recommendedName>
        <fullName evidence="6">Autophagy-related protein 1</fullName>
    </recommendedName>
</protein>
<feature type="domain" description="Protein kinase" evidence="9">
    <location>
        <begin position="56"/>
        <end position="325"/>
    </location>
</feature>
<dbReference type="GO" id="GO:0005524">
    <property type="term" value="F:ATP binding"/>
    <property type="evidence" value="ECO:0007669"/>
    <property type="project" value="UniProtKB-UniRule"/>
</dbReference>
<keyword evidence="11" id="KW-1185">Reference proteome</keyword>
<keyword evidence="5" id="KW-0072">Autophagy</keyword>
<dbReference type="PROSITE" id="PS00107">
    <property type="entry name" value="PROTEIN_KINASE_ATP"/>
    <property type="match status" value="1"/>
</dbReference>
<dbReference type="GO" id="GO:0006914">
    <property type="term" value="P:autophagy"/>
    <property type="evidence" value="ECO:0007669"/>
    <property type="project" value="UniProtKB-KW"/>
</dbReference>
<accession>A0A2C5YLL7</accession>
<dbReference type="OrthoDB" id="541276at2759"/>
<dbReference type="GO" id="GO:0010506">
    <property type="term" value="P:regulation of autophagy"/>
    <property type="evidence" value="ECO:0007669"/>
    <property type="project" value="InterPro"/>
</dbReference>
<dbReference type="Gene3D" id="1.10.510.10">
    <property type="entry name" value="Transferase(Phosphotransferase) domain 1"/>
    <property type="match status" value="1"/>
</dbReference>
<feature type="compositionally biased region" description="Low complexity" evidence="8">
    <location>
        <begin position="371"/>
        <end position="386"/>
    </location>
</feature>
<dbReference type="InterPro" id="IPR000719">
    <property type="entry name" value="Prot_kinase_dom"/>
</dbReference>
<comment type="subcellular location">
    <subcellularLocation>
        <location evidence="1">Preautophagosomal structure membrane</location>
        <topology evidence="1">Peripheral membrane protein</topology>
    </subcellularLocation>
</comment>
<feature type="region of interest" description="Disordered" evidence="8">
    <location>
        <begin position="362"/>
        <end position="392"/>
    </location>
</feature>
<keyword evidence="2" id="KW-0813">Transport</keyword>
<dbReference type="CDD" id="cd13993">
    <property type="entry name" value="STKc_Pat1_like"/>
    <property type="match status" value="1"/>
</dbReference>
<dbReference type="GO" id="GO:0034045">
    <property type="term" value="C:phagophore assembly site membrane"/>
    <property type="evidence" value="ECO:0007669"/>
    <property type="project" value="UniProtKB-SubCell"/>
</dbReference>
<dbReference type="Pfam" id="PF00069">
    <property type="entry name" value="Pkinase"/>
    <property type="match status" value="1"/>
</dbReference>
<dbReference type="EMBL" id="NJEU01001144">
    <property type="protein sequence ID" value="PHH68390.1"/>
    <property type="molecule type" value="Genomic_DNA"/>
</dbReference>
<proteinExistence type="predicted"/>
<dbReference type="PROSITE" id="PS00108">
    <property type="entry name" value="PROTEIN_KINASE_ST"/>
    <property type="match status" value="1"/>
</dbReference>
<organism evidence="10 11">
    <name type="scientific">Ophiocordyceps australis</name>
    <dbReference type="NCBI Taxonomy" id="1399860"/>
    <lineage>
        <taxon>Eukaryota</taxon>
        <taxon>Fungi</taxon>
        <taxon>Dikarya</taxon>
        <taxon>Ascomycota</taxon>
        <taxon>Pezizomycotina</taxon>
        <taxon>Sordariomycetes</taxon>
        <taxon>Hypocreomycetidae</taxon>
        <taxon>Hypocreales</taxon>
        <taxon>Ophiocordycipitaceae</taxon>
        <taxon>Ophiocordyceps</taxon>
    </lineage>
</organism>
<dbReference type="InterPro" id="IPR017441">
    <property type="entry name" value="Protein_kinase_ATP_BS"/>
</dbReference>
<evidence type="ECO:0000256" key="4">
    <source>
        <dbReference type="ARBA" id="ARBA00022840"/>
    </source>
</evidence>
<evidence type="ECO:0000256" key="6">
    <source>
        <dbReference type="ARBA" id="ARBA00030237"/>
    </source>
</evidence>
<evidence type="ECO:0000256" key="5">
    <source>
        <dbReference type="ARBA" id="ARBA00023006"/>
    </source>
</evidence>